<name>A0A8F5H0X2_9CREN</name>
<keyword evidence="1" id="KW-0812">Transmembrane</keyword>
<feature type="transmembrane region" description="Helical" evidence="1">
    <location>
        <begin position="44"/>
        <end position="64"/>
    </location>
</feature>
<reference evidence="2 3" key="1">
    <citation type="journal article" date="2021" name="Environ. Microbiol.">
        <title>New insights into the diversity and evolution of the archaeal mobilome from three complete genomes of Saccharolobus shibatae.</title>
        <authorList>
            <person name="Medvedeva S."/>
            <person name="Brandt D."/>
            <person name="Cvirkaite-Krupovic V."/>
            <person name="Liu Y."/>
            <person name="Severinov K."/>
            <person name="Ishino S."/>
            <person name="Ishino Y."/>
            <person name="Prangishvili D."/>
            <person name="Kalinowski J."/>
            <person name="Krupovic M."/>
        </authorList>
    </citation>
    <scope>NUCLEOTIDE SEQUENCE [LARGE SCALE GENOMIC DNA]</scope>
    <source>
        <strain evidence="2 3">S38A</strain>
    </source>
</reference>
<feature type="transmembrane region" description="Helical" evidence="1">
    <location>
        <begin position="130"/>
        <end position="149"/>
    </location>
</feature>
<evidence type="ECO:0000313" key="3">
    <source>
        <dbReference type="Proteomes" id="UP000694036"/>
    </source>
</evidence>
<gene>
    <name evidence="2" type="ORF">J5U22_03084</name>
</gene>
<dbReference type="AlphaFoldDB" id="A0A8F5H0X2"/>
<feature type="transmembrane region" description="Helical" evidence="1">
    <location>
        <begin position="271"/>
        <end position="290"/>
    </location>
</feature>
<evidence type="ECO:0000256" key="1">
    <source>
        <dbReference type="SAM" id="Phobius"/>
    </source>
</evidence>
<keyword evidence="1" id="KW-1133">Transmembrane helix</keyword>
<keyword evidence="3" id="KW-1185">Reference proteome</keyword>
<accession>A0A8F5H0X2</accession>
<evidence type="ECO:0000313" key="2">
    <source>
        <dbReference type="EMBL" id="QXJ36510.1"/>
    </source>
</evidence>
<organism evidence="2 3">
    <name type="scientific">Saccharolobus shibatae</name>
    <dbReference type="NCBI Taxonomy" id="2286"/>
    <lineage>
        <taxon>Archaea</taxon>
        <taxon>Thermoproteota</taxon>
        <taxon>Thermoprotei</taxon>
        <taxon>Sulfolobales</taxon>
        <taxon>Sulfolobaceae</taxon>
        <taxon>Saccharolobus</taxon>
    </lineage>
</organism>
<feature type="transmembrane region" description="Helical" evidence="1">
    <location>
        <begin position="221"/>
        <end position="239"/>
    </location>
</feature>
<proteinExistence type="predicted"/>
<feature type="transmembrane region" description="Helical" evidence="1">
    <location>
        <begin position="16"/>
        <end position="38"/>
    </location>
</feature>
<feature type="transmembrane region" description="Helical" evidence="1">
    <location>
        <begin position="183"/>
        <end position="201"/>
    </location>
</feature>
<dbReference type="SUPFAM" id="SSF103473">
    <property type="entry name" value="MFS general substrate transporter"/>
    <property type="match status" value="1"/>
</dbReference>
<feature type="transmembrane region" description="Helical" evidence="1">
    <location>
        <begin position="100"/>
        <end position="123"/>
    </location>
</feature>
<keyword evidence="1" id="KW-0472">Membrane</keyword>
<protein>
    <submittedName>
        <fullName evidence="2">Putative MFS-type transporter</fullName>
    </submittedName>
</protein>
<dbReference type="Proteomes" id="UP000694036">
    <property type="component" value="Chromosome"/>
</dbReference>
<dbReference type="EMBL" id="CP077713">
    <property type="protein sequence ID" value="QXJ36510.1"/>
    <property type="molecule type" value="Genomic_DNA"/>
</dbReference>
<sequence>MIEMLGIKIPLRKTTILPVLSFTLSSYFLINFIFYLQYADYTGLVEFLLIGAPFIGRAITPITYPFLMTKMDIERIAYLSLGNMAILDIVEFFMTSNTLVLIPLRVATGILFGLATSAAVELATQSRSKIIVGMTMGGWALGWILAALISFLVGKMILIASSFSLVFFFLIKRSNTDKRLFSYPGNIGIAFSWKALLIFLLGFEPAYILQLTPSLLGESNAIEETIIAYSISFIAYIILPAIRNIRITSLLSSLIIGILGFASFITLKVWILIPFTVLGLGLNSLLPIIIRSMKVEVTKIGPSMNLASLSGFLIPSLVGIGDIEINSAILTLISSISLGAIIYKNLKITT</sequence>
<dbReference type="InterPro" id="IPR036259">
    <property type="entry name" value="MFS_trans_sf"/>
</dbReference>
<feature type="transmembrane region" description="Helical" evidence="1">
    <location>
        <begin position="155"/>
        <end position="171"/>
    </location>
</feature>
<feature type="transmembrane region" description="Helical" evidence="1">
    <location>
        <begin position="246"/>
        <end position="265"/>
    </location>
</feature>